<reference evidence="2 3" key="1">
    <citation type="submission" date="2020-06" db="EMBL/GenBank/DDBJ databases">
        <title>Complete genome of Azosprillum oryzae KACC14407.</title>
        <authorList>
            <person name="Kim M."/>
            <person name="Park Y.-J."/>
            <person name="Shin J.-H."/>
        </authorList>
    </citation>
    <scope>NUCLEOTIDE SEQUENCE [LARGE SCALE GENOMIC DNA]</scope>
    <source>
        <strain evidence="2 3">KACC 14407</strain>
        <plasmid evidence="2 3">unnamed7</plasmid>
    </source>
</reference>
<keyword evidence="2" id="KW-0614">Plasmid</keyword>
<geneLocation type="plasmid" evidence="2 3">
    <name>unnamed7</name>
</geneLocation>
<feature type="transmembrane region" description="Helical" evidence="1">
    <location>
        <begin position="13"/>
        <end position="34"/>
    </location>
</feature>
<keyword evidence="1" id="KW-0472">Membrane</keyword>
<evidence type="ECO:0000313" key="3">
    <source>
        <dbReference type="Proteomes" id="UP000509702"/>
    </source>
</evidence>
<dbReference type="KEGG" id="aoz:HUE56_29735"/>
<dbReference type="AlphaFoldDB" id="A0A6N1ASA3"/>
<name>A0A6N1ASA3_9PROT</name>
<sequence>MIDFLFHMRPLEILILGQFVLIFLAFFAFGISALKSRSGRSSVDDRPFGMAVQNSAGQIGPSSINVASALPTENYGCQVNSISLSRSLLD</sequence>
<evidence type="ECO:0000313" key="2">
    <source>
        <dbReference type="EMBL" id="QKS54685.1"/>
    </source>
</evidence>
<accession>A0A6N1ASA3</accession>
<protein>
    <submittedName>
        <fullName evidence="2">Uncharacterized protein</fullName>
    </submittedName>
</protein>
<keyword evidence="1" id="KW-1133">Transmembrane helix</keyword>
<organism evidence="2 3">
    <name type="scientific">Azospirillum oryzae</name>
    <dbReference type="NCBI Taxonomy" id="286727"/>
    <lineage>
        <taxon>Bacteria</taxon>
        <taxon>Pseudomonadati</taxon>
        <taxon>Pseudomonadota</taxon>
        <taxon>Alphaproteobacteria</taxon>
        <taxon>Rhodospirillales</taxon>
        <taxon>Azospirillaceae</taxon>
        <taxon>Azospirillum</taxon>
    </lineage>
</organism>
<keyword evidence="1" id="KW-0812">Transmembrane</keyword>
<dbReference type="RefSeq" id="WP_109154750.1">
    <property type="nucleotide sequence ID" value="NZ_BSOV01000001.1"/>
</dbReference>
<gene>
    <name evidence="2" type="ORF">HUE56_29735</name>
</gene>
<dbReference type="EMBL" id="CP054622">
    <property type="protein sequence ID" value="QKS54685.1"/>
    <property type="molecule type" value="Genomic_DNA"/>
</dbReference>
<evidence type="ECO:0000256" key="1">
    <source>
        <dbReference type="SAM" id="Phobius"/>
    </source>
</evidence>
<proteinExistence type="predicted"/>
<dbReference type="Proteomes" id="UP000509702">
    <property type="component" value="Plasmid unnamed7"/>
</dbReference>
<keyword evidence="3" id="KW-1185">Reference proteome</keyword>